<name>A0ABX6IQK0_9ACTN</name>
<dbReference type="EMBL" id="CP045809">
    <property type="protein sequence ID" value="QHN37301.1"/>
    <property type="molecule type" value="Genomic_DNA"/>
</dbReference>
<dbReference type="InterPro" id="IPR004136">
    <property type="entry name" value="NMO"/>
</dbReference>
<keyword evidence="1" id="KW-0285">Flavoprotein</keyword>
<keyword evidence="2" id="KW-0288">FMN</keyword>
<organism evidence="4 5">
    <name type="scientific">Gordonia pseudamarae</name>
    <dbReference type="NCBI Taxonomy" id="2831662"/>
    <lineage>
        <taxon>Bacteria</taxon>
        <taxon>Bacillati</taxon>
        <taxon>Actinomycetota</taxon>
        <taxon>Actinomycetes</taxon>
        <taxon>Mycobacteriales</taxon>
        <taxon>Gordoniaceae</taxon>
        <taxon>Gordonia</taxon>
    </lineage>
</organism>
<gene>
    <name evidence="4" type="ORF">GII31_03300</name>
</gene>
<keyword evidence="5" id="KW-1185">Reference proteome</keyword>
<protein>
    <submittedName>
        <fullName evidence="4">Nitronate monooxygenase</fullName>
    </submittedName>
</protein>
<dbReference type="PANTHER" id="PTHR32332">
    <property type="entry name" value="2-NITROPROPANE DIOXYGENASE"/>
    <property type="match status" value="1"/>
</dbReference>
<dbReference type="InterPro" id="IPR013785">
    <property type="entry name" value="Aldolase_TIM"/>
</dbReference>
<dbReference type="Pfam" id="PF03060">
    <property type="entry name" value="NMO"/>
    <property type="match status" value="1"/>
</dbReference>
<dbReference type="SUPFAM" id="SSF51412">
    <property type="entry name" value="Inosine monophosphate dehydrogenase (IMPDH)"/>
    <property type="match status" value="1"/>
</dbReference>
<dbReference type="GO" id="GO:0004497">
    <property type="term" value="F:monooxygenase activity"/>
    <property type="evidence" value="ECO:0007669"/>
    <property type="project" value="UniProtKB-KW"/>
</dbReference>
<evidence type="ECO:0000256" key="3">
    <source>
        <dbReference type="ARBA" id="ARBA00023002"/>
    </source>
</evidence>
<dbReference type="Proteomes" id="UP001059836">
    <property type="component" value="Chromosome"/>
</dbReference>
<reference evidence="4" key="1">
    <citation type="journal article" date="2021" name="Nat. Microbiol.">
        <title>Cocultivation of an ultrasmall environmental parasitic bacterium with lytic ability against bacteria associated with wastewater foams.</title>
        <authorList>
            <person name="Batinovic S."/>
            <person name="Rose J.J.A."/>
            <person name="Ratcliffe J."/>
            <person name="Seviour R.J."/>
            <person name="Petrovski S."/>
        </authorList>
    </citation>
    <scope>NUCLEOTIDE SEQUENCE</scope>
    <source>
        <strain evidence="4">CON9</strain>
    </source>
</reference>
<proteinExistence type="predicted"/>
<dbReference type="Gene3D" id="3.20.20.70">
    <property type="entry name" value="Aldolase class I"/>
    <property type="match status" value="1"/>
</dbReference>
<dbReference type="RefSeq" id="WP_213249775.1">
    <property type="nucleotide sequence ID" value="NZ_CP045806.1"/>
</dbReference>
<keyword evidence="4" id="KW-0503">Monooxygenase</keyword>
<evidence type="ECO:0000256" key="1">
    <source>
        <dbReference type="ARBA" id="ARBA00022630"/>
    </source>
</evidence>
<evidence type="ECO:0000256" key="2">
    <source>
        <dbReference type="ARBA" id="ARBA00022643"/>
    </source>
</evidence>
<dbReference type="PANTHER" id="PTHR32332:SF38">
    <property type="entry name" value="MONOOXYGENASE RV1533-RELATED"/>
    <property type="match status" value="1"/>
</dbReference>
<evidence type="ECO:0000313" key="4">
    <source>
        <dbReference type="EMBL" id="QHN37301.1"/>
    </source>
</evidence>
<evidence type="ECO:0000313" key="5">
    <source>
        <dbReference type="Proteomes" id="UP001059836"/>
    </source>
</evidence>
<keyword evidence="3" id="KW-0560">Oxidoreductase</keyword>
<dbReference type="CDD" id="cd04730">
    <property type="entry name" value="NPD_like"/>
    <property type="match status" value="1"/>
</dbReference>
<sequence>MRTQLAEQFGIDYPIFGFTPSQEVAAAISRAGGLGVLGCVRFNDAGELDEVLEWMHENTDGKPFGVDVVMPAKIPTEGSKVDLDSMIPPEHRAFVERTLSELGVPPLADDAGVNTGVLGWLHSVARSHVDVAMEHTRKYGQIKLIANALGSPPDDVIAVAHENGVKVAALAGTSEHARSHVGAGVDIVIAQGYEGGGHTGDVASMVLWPEIVDAVGDVPVLAAGGVGDGRQIAAAVALGAQGVWMGTYWLTAAEYNLGATGGIGATGDGPSTVQQALLKASSRDTVRRRIYSGKPARLLKTRWTDAWDAPGAPDPLPMPLQNLLVGEAHARISAADDPEVVAIPAGQIVGRCNAIVPVAELIDGLVAGYDDAVERMSRTVVARPTAAG</sequence>
<accession>A0ABX6IQK0</accession>